<accession>A0A0A8YIF7</accession>
<reference evidence="2" key="2">
    <citation type="journal article" date="2015" name="Data Brief">
        <title>Shoot transcriptome of the giant reed, Arundo donax.</title>
        <authorList>
            <person name="Barrero R.A."/>
            <person name="Guerrero F.D."/>
            <person name="Moolhuijzen P."/>
            <person name="Goolsby J.A."/>
            <person name="Tidwell J."/>
            <person name="Bellgard S.E."/>
            <person name="Bellgard M.I."/>
        </authorList>
    </citation>
    <scope>NUCLEOTIDE SEQUENCE</scope>
    <source>
        <tissue evidence="2">Shoot tissue taken approximately 20 cm above the soil surface</tissue>
    </source>
</reference>
<reference evidence="2" key="1">
    <citation type="submission" date="2014-09" db="EMBL/GenBank/DDBJ databases">
        <authorList>
            <person name="Magalhaes I.L.F."/>
            <person name="Oliveira U."/>
            <person name="Santos F.R."/>
            <person name="Vidigal T.H.D.A."/>
            <person name="Brescovit A.D."/>
            <person name="Santos A.J."/>
        </authorList>
    </citation>
    <scope>NUCLEOTIDE SEQUENCE</scope>
    <source>
        <tissue evidence="2">Shoot tissue taken approximately 20 cm above the soil surface</tissue>
    </source>
</reference>
<name>A0A0A8YIF7_ARUDO</name>
<protein>
    <recommendedName>
        <fullName evidence="3">Secreted protein</fullName>
    </recommendedName>
</protein>
<proteinExistence type="predicted"/>
<dbReference type="EMBL" id="GBRH01272640">
    <property type="protein sequence ID" value="JAD25255.1"/>
    <property type="molecule type" value="Transcribed_RNA"/>
</dbReference>
<feature type="signal peptide" evidence="1">
    <location>
        <begin position="1"/>
        <end position="16"/>
    </location>
</feature>
<organism evidence="2">
    <name type="scientific">Arundo donax</name>
    <name type="common">Giant reed</name>
    <name type="synonym">Donax arundinaceus</name>
    <dbReference type="NCBI Taxonomy" id="35708"/>
    <lineage>
        <taxon>Eukaryota</taxon>
        <taxon>Viridiplantae</taxon>
        <taxon>Streptophyta</taxon>
        <taxon>Embryophyta</taxon>
        <taxon>Tracheophyta</taxon>
        <taxon>Spermatophyta</taxon>
        <taxon>Magnoliopsida</taxon>
        <taxon>Liliopsida</taxon>
        <taxon>Poales</taxon>
        <taxon>Poaceae</taxon>
        <taxon>PACMAD clade</taxon>
        <taxon>Arundinoideae</taxon>
        <taxon>Arundineae</taxon>
        <taxon>Arundo</taxon>
    </lineage>
</organism>
<evidence type="ECO:0000313" key="2">
    <source>
        <dbReference type="EMBL" id="JAD25255.1"/>
    </source>
</evidence>
<sequence length="127" mass="14571">MHFLFGCIFSAQMILSVPFLFCPACRNSNMTSLRNEGLITFPLIVMCIPTLHDQALFSSSITTDFFNKRCFRRSRIEKSRMCKNLSSFLYCCSAYKTRRPVEPVSKRSYEIIEKIGAGNPPTDTKSY</sequence>
<evidence type="ECO:0000256" key="1">
    <source>
        <dbReference type="SAM" id="SignalP"/>
    </source>
</evidence>
<feature type="chain" id="PRO_5002044722" description="Secreted protein" evidence="1">
    <location>
        <begin position="17"/>
        <end position="127"/>
    </location>
</feature>
<evidence type="ECO:0008006" key="3">
    <source>
        <dbReference type="Google" id="ProtNLM"/>
    </source>
</evidence>
<keyword evidence="1" id="KW-0732">Signal</keyword>
<dbReference type="AlphaFoldDB" id="A0A0A8YIF7"/>